<dbReference type="HOGENOM" id="CLU_011263_1_0_1"/>
<evidence type="ECO:0000256" key="4">
    <source>
        <dbReference type="ARBA" id="ARBA00022825"/>
    </source>
</evidence>
<evidence type="ECO:0000256" key="6">
    <source>
        <dbReference type="RuleBase" id="RU003355"/>
    </source>
</evidence>
<dbReference type="PANTHER" id="PTHR43806:SF13">
    <property type="entry name" value="SUBTILASE-TYPE PROTEINASE RRT12"/>
    <property type="match status" value="1"/>
</dbReference>
<dbReference type="PANTHER" id="PTHR43806">
    <property type="entry name" value="PEPTIDASE S8"/>
    <property type="match status" value="1"/>
</dbReference>
<keyword evidence="3 5" id="KW-0378">Hydrolase</keyword>
<dbReference type="GO" id="GO:0004252">
    <property type="term" value="F:serine-type endopeptidase activity"/>
    <property type="evidence" value="ECO:0007669"/>
    <property type="project" value="UniProtKB-UniRule"/>
</dbReference>
<dbReference type="PRINTS" id="PR00723">
    <property type="entry name" value="SUBTILISIN"/>
</dbReference>
<dbReference type="PROSITE" id="PS00136">
    <property type="entry name" value="SUBTILASE_ASP"/>
    <property type="match status" value="1"/>
</dbReference>
<dbReference type="OrthoDB" id="206201at2759"/>
<evidence type="ECO:0000256" key="5">
    <source>
        <dbReference type="PROSITE-ProRule" id="PRU01240"/>
    </source>
</evidence>
<dbReference type="Proteomes" id="UP000002037">
    <property type="component" value="Unassembled WGS sequence"/>
</dbReference>
<gene>
    <name evidence="9" type="ORF">CTRG_01010</name>
</gene>
<dbReference type="eggNOG" id="KOG1153">
    <property type="taxonomic scope" value="Eukaryota"/>
</dbReference>
<feature type="active site" description="Charge relay system" evidence="5">
    <location>
        <position position="139"/>
    </location>
</feature>
<dbReference type="CDD" id="cd04077">
    <property type="entry name" value="Peptidases_S8_PCSK9_ProteinaseK_like"/>
    <property type="match status" value="1"/>
</dbReference>
<dbReference type="PROSITE" id="PS00138">
    <property type="entry name" value="SUBTILASE_SER"/>
    <property type="match status" value="1"/>
</dbReference>
<dbReference type="GO" id="GO:0006508">
    <property type="term" value="P:proteolysis"/>
    <property type="evidence" value="ECO:0007669"/>
    <property type="project" value="UniProtKB-KW"/>
</dbReference>
<dbReference type="KEGG" id="ctp:CTRG_01010"/>
<keyword evidence="10" id="KW-1185">Reference proteome</keyword>
<feature type="signal peptide" evidence="7">
    <location>
        <begin position="1"/>
        <end position="17"/>
    </location>
</feature>
<dbReference type="Pfam" id="PF00082">
    <property type="entry name" value="Peptidase_S8"/>
    <property type="match status" value="1"/>
</dbReference>
<dbReference type="PROSITE" id="PS51892">
    <property type="entry name" value="SUBTILASE"/>
    <property type="match status" value="1"/>
</dbReference>
<feature type="domain" description="Peptidase S8/S53" evidence="8">
    <location>
        <begin position="131"/>
        <end position="360"/>
    </location>
</feature>
<dbReference type="InterPro" id="IPR023828">
    <property type="entry name" value="Peptidase_S8_Ser-AS"/>
</dbReference>
<dbReference type="EMBL" id="GG692395">
    <property type="protein sequence ID" value="EER36270.1"/>
    <property type="molecule type" value="Genomic_DNA"/>
</dbReference>
<dbReference type="GeneID" id="8296653"/>
<dbReference type="InterPro" id="IPR036852">
    <property type="entry name" value="Peptidase_S8/S53_dom_sf"/>
</dbReference>
<dbReference type="STRING" id="294747.C5M4M0"/>
<dbReference type="SUPFAM" id="SSF52743">
    <property type="entry name" value="Subtilisin-like"/>
    <property type="match status" value="1"/>
</dbReference>
<evidence type="ECO:0000256" key="2">
    <source>
        <dbReference type="ARBA" id="ARBA00022670"/>
    </source>
</evidence>
<sequence length="394" mass="43004">MLSIIIIGVLLITGCFGDESYFVSLKASESFDKFMEYDKRYPKHLQVRDFISNSIAIGEFKGFSGRFSKDILDRLKRCPFVSEITEDIILSAFDFEIQENAPRHLARISRRKRMKPNKQYPYMYDGEFSGQGVNAYVIDSGVEVNHPEFEGRASAGHDFTNEGSGDSNGHGTHVAGLIGSSTYGVAKNVRIIEVKALNSKGAGSLSTILAAIDFAVNHRLDSGRKGVANLSLGAYKNHILNKAIEQATRTGLVFVVAAGNSNINACLTSPASSKFAITVGAIDDYNDSVTAFSNWGECVDIFASGAYVRSVDAKNHEKTQVLSGTSMASPIVTGMVANLLSQGVEPCDVKASLIRMAAKNKITKSSLFLRKKTPNRILYNGINERDFESFDDED</sequence>
<evidence type="ECO:0000313" key="10">
    <source>
        <dbReference type="Proteomes" id="UP000002037"/>
    </source>
</evidence>
<protein>
    <recommendedName>
        <fullName evidence="8">Peptidase S8/S53 domain-containing protein</fullName>
    </recommendedName>
</protein>
<dbReference type="Gene3D" id="3.40.50.200">
    <property type="entry name" value="Peptidase S8/S53 domain"/>
    <property type="match status" value="1"/>
</dbReference>
<comment type="similarity">
    <text evidence="1 5 6">Belongs to the peptidase S8 family.</text>
</comment>
<feature type="active site" description="Charge relay system" evidence="5">
    <location>
        <position position="170"/>
    </location>
</feature>
<dbReference type="RefSeq" id="XP_002546228.1">
    <property type="nucleotide sequence ID" value="XM_002546182.1"/>
</dbReference>
<keyword evidence="7" id="KW-0732">Signal</keyword>
<name>C5M4M0_CANTT</name>
<dbReference type="InterPro" id="IPR015500">
    <property type="entry name" value="Peptidase_S8_subtilisin-rel"/>
</dbReference>
<dbReference type="FunFam" id="3.40.50.200:FF:000007">
    <property type="entry name" value="Subtilisin-like serine protease"/>
    <property type="match status" value="1"/>
</dbReference>
<dbReference type="InterPro" id="IPR034193">
    <property type="entry name" value="PCSK9_ProteinaseK-like"/>
</dbReference>
<evidence type="ECO:0000256" key="7">
    <source>
        <dbReference type="SAM" id="SignalP"/>
    </source>
</evidence>
<keyword evidence="2 5" id="KW-0645">Protease</keyword>
<reference evidence="9 10" key="1">
    <citation type="journal article" date="2009" name="Nature">
        <title>Evolution of pathogenicity and sexual reproduction in eight Candida genomes.</title>
        <authorList>
            <person name="Butler G."/>
            <person name="Rasmussen M.D."/>
            <person name="Lin M.F."/>
            <person name="Santos M.A."/>
            <person name="Sakthikumar S."/>
            <person name="Munro C.A."/>
            <person name="Rheinbay E."/>
            <person name="Grabherr M."/>
            <person name="Forche A."/>
            <person name="Reedy J.L."/>
            <person name="Agrafioti I."/>
            <person name="Arnaud M.B."/>
            <person name="Bates S."/>
            <person name="Brown A.J."/>
            <person name="Brunke S."/>
            <person name="Costanzo M.C."/>
            <person name="Fitzpatrick D.A."/>
            <person name="de Groot P.W."/>
            <person name="Harris D."/>
            <person name="Hoyer L.L."/>
            <person name="Hube B."/>
            <person name="Klis F.M."/>
            <person name="Kodira C."/>
            <person name="Lennard N."/>
            <person name="Logue M.E."/>
            <person name="Martin R."/>
            <person name="Neiman A.M."/>
            <person name="Nikolaou E."/>
            <person name="Quail M.A."/>
            <person name="Quinn J."/>
            <person name="Santos M.C."/>
            <person name="Schmitzberger F.F."/>
            <person name="Sherlock G."/>
            <person name="Shah P."/>
            <person name="Silverstein K.A."/>
            <person name="Skrzypek M.S."/>
            <person name="Soll D."/>
            <person name="Staggs R."/>
            <person name="Stansfield I."/>
            <person name="Stumpf M.P."/>
            <person name="Sudbery P.E."/>
            <person name="Srikantha T."/>
            <person name="Zeng Q."/>
            <person name="Berman J."/>
            <person name="Berriman M."/>
            <person name="Heitman J."/>
            <person name="Gow N.A."/>
            <person name="Lorenz M.C."/>
            <person name="Birren B.W."/>
            <person name="Kellis M."/>
            <person name="Cuomo C.A."/>
        </authorList>
    </citation>
    <scope>NUCLEOTIDE SEQUENCE [LARGE SCALE GENOMIC DNA]</scope>
    <source>
        <strain evidence="10">ATCC MYA-3404 / T1</strain>
    </source>
</reference>
<dbReference type="InterPro" id="IPR050131">
    <property type="entry name" value="Peptidase_S8_subtilisin-like"/>
</dbReference>
<evidence type="ECO:0000259" key="8">
    <source>
        <dbReference type="Pfam" id="PF00082"/>
    </source>
</evidence>
<dbReference type="AlphaFoldDB" id="C5M4M0"/>
<dbReference type="InterPro" id="IPR023827">
    <property type="entry name" value="Peptidase_S8_Asp-AS"/>
</dbReference>
<feature type="chain" id="PRO_5002954980" description="Peptidase S8/S53 domain-containing protein" evidence="7">
    <location>
        <begin position="18"/>
        <end position="394"/>
    </location>
</feature>
<dbReference type="MEROPS" id="S08.A50"/>
<feature type="active site" description="Charge relay system" evidence="5">
    <location>
        <position position="326"/>
    </location>
</feature>
<dbReference type="InterPro" id="IPR000209">
    <property type="entry name" value="Peptidase_S8/S53_dom"/>
</dbReference>
<evidence type="ECO:0000256" key="1">
    <source>
        <dbReference type="ARBA" id="ARBA00011073"/>
    </source>
</evidence>
<dbReference type="InterPro" id="IPR022398">
    <property type="entry name" value="Peptidase_S8_His-AS"/>
</dbReference>
<dbReference type="VEuPathDB" id="FungiDB:CTRG_01010"/>
<proteinExistence type="inferred from homology"/>
<evidence type="ECO:0000256" key="3">
    <source>
        <dbReference type="ARBA" id="ARBA00022801"/>
    </source>
</evidence>
<accession>C5M4M0</accession>
<dbReference type="PROSITE" id="PS00137">
    <property type="entry name" value="SUBTILASE_HIS"/>
    <property type="match status" value="1"/>
</dbReference>
<evidence type="ECO:0000313" key="9">
    <source>
        <dbReference type="EMBL" id="EER36270.1"/>
    </source>
</evidence>
<keyword evidence="4 5" id="KW-0720">Serine protease</keyword>
<organism evidence="9 10">
    <name type="scientific">Candida tropicalis (strain ATCC MYA-3404 / T1)</name>
    <name type="common">Yeast</name>
    <dbReference type="NCBI Taxonomy" id="294747"/>
    <lineage>
        <taxon>Eukaryota</taxon>
        <taxon>Fungi</taxon>
        <taxon>Dikarya</taxon>
        <taxon>Ascomycota</taxon>
        <taxon>Saccharomycotina</taxon>
        <taxon>Pichiomycetes</taxon>
        <taxon>Debaryomycetaceae</taxon>
        <taxon>Candida/Lodderomyces clade</taxon>
        <taxon>Candida</taxon>
    </lineage>
</organism>